<proteinExistence type="predicted"/>
<accession>A0AAV4IPS4</accession>
<name>A0AAV4IPS4_9GAST</name>
<comment type="caution">
    <text evidence="1">The sequence shown here is derived from an EMBL/GenBank/DDBJ whole genome shotgun (WGS) entry which is preliminary data.</text>
</comment>
<sequence length="81" mass="9399">MPEHNKLKETFNQLKTNEIKKTWAEKMSSLSMEKDSDKVQSMESRVTRRLALMKKLAGTTWAADSDILRQVYTRAVPPIME</sequence>
<gene>
    <name evidence="1" type="ORF">ElyMa_004844300</name>
</gene>
<evidence type="ECO:0000313" key="2">
    <source>
        <dbReference type="Proteomes" id="UP000762676"/>
    </source>
</evidence>
<dbReference type="Proteomes" id="UP000762676">
    <property type="component" value="Unassembled WGS sequence"/>
</dbReference>
<organism evidence="1 2">
    <name type="scientific">Elysia marginata</name>
    <dbReference type="NCBI Taxonomy" id="1093978"/>
    <lineage>
        <taxon>Eukaryota</taxon>
        <taxon>Metazoa</taxon>
        <taxon>Spiralia</taxon>
        <taxon>Lophotrochozoa</taxon>
        <taxon>Mollusca</taxon>
        <taxon>Gastropoda</taxon>
        <taxon>Heterobranchia</taxon>
        <taxon>Euthyneura</taxon>
        <taxon>Panpulmonata</taxon>
        <taxon>Sacoglossa</taxon>
        <taxon>Placobranchoidea</taxon>
        <taxon>Plakobranchidae</taxon>
        <taxon>Elysia</taxon>
    </lineage>
</organism>
<dbReference type="AlphaFoldDB" id="A0AAV4IPS4"/>
<evidence type="ECO:0000313" key="1">
    <source>
        <dbReference type="EMBL" id="GFS11833.1"/>
    </source>
</evidence>
<dbReference type="EMBL" id="BMAT01009686">
    <property type="protein sequence ID" value="GFS11833.1"/>
    <property type="molecule type" value="Genomic_DNA"/>
</dbReference>
<reference evidence="1 2" key="1">
    <citation type="journal article" date="2021" name="Elife">
        <title>Chloroplast acquisition without the gene transfer in kleptoplastic sea slugs, Plakobranchus ocellatus.</title>
        <authorList>
            <person name="Maeda T."/>
            <person name="Takahashi S."/>
            <person name="Yoshida T."/>
            <person name="Shimamura S."/>
            <person name="Takaki Y."/>
            <person name="Nagai Y."/>
            <person name="Toyoda A."/>
            <person name="Suzuki Y."/>
            <person name="Arimoto A."/>
            <person name="Ishii H."/>
            <person name="Satoh N."/>
            <person name="Nishiyama T."/>
            <person name="Hasebe M."/>
            <person name="Maruyama T."/>
            <person name="Minagawa J."/>
            <person name="Obokata J."/>
            <person name="Shigenobu S."/>
        </authorList>
    </citation>
    <scope>NUCLEOTIDE SEQUENCE [LARGE SCALE GENOMIC DNA]</scope>
</reference>
<protein>
    <submittedName>
        <fullName evidence="1">Uncharacterized protein</fullName>
    </submittedName>
</protein>
<keyword evidence="2" id="KW-1185">Reference proteome</keyword>